<dbReference type="Pfam" id="PF13499">
    <property type="entry name" value="EF-hand_7"/>
    <property type="match status" value="1"/>
</dbReference>
<dbReference type="SUPFAM" id="SSF47473">
    <property type="entry name" value="EF-hand"/>
    <property type="match status" value="1"/>
</dbReference>
<dbReference type="Proteomes" id="UP000247498">
    <property type="component" value="Unassembled WGS sequence"/>
</dbReference>
<dbReference type="Gene3D" id="1.10.238.10">
    <property type="entry name" value="EF-hand"/>
    <property type="match status" value="1"/>
</dbReference>
<evidence type="ECO:0000313" key="4">
    <source>
        <dbReference type="Proteomes" id="UP000247498"/>
    </source>
</evidence>
<dbReference type="InterPro" id="IPR011992">
    <property type="entry name" value="EF-hand-dom_pair"/>
</dbReference>
<proteinExistence type="predicted"/>
<feature type="domain" description="EF-hand" evidence="2">
    <location>
        <begin position="13"/>
        <end position="48"/>
    </location>
</feature>
<dbReference type="PROSITE" id="PS50222">
    <property type="entry name" value="EF_HAND_2"/>
    <property type="match status" value="1"/>
</dbReference>
<dbReference type="PROSITE" id="PS00018">
    <property type="entry name" value="EF_HAND_1"/>
    <property type="match status" value="1"/>
</dbReference>
<accession>A0A2V0PD12</accession>
<name>A0A2V0PD12_9CHLO</name>
<evidence type="ECO:0000259" key="2">
    <source>
        <dbReference type="PROSITE" id="PS50222"/>
    </source>
</evidence>
<evidence type="ECO:0000256" key="1">
    <source>
        <dbReference type="ARBA" id="ARBA00022837"/>
    </source>
</evidence>
<keyword evidence="4" id="KW-1185">Reference proteome</keyword>
<organism evidence="3 4">
    <name type="scientific">Raphidocelis subcapitata</name>
    <dbReference type="NCBI Taxonomy" id="307507"/>
    <lineage>
        <taxon>Eukaryota</taxon>
        <taxon>Viridiplantae</taxon>
        <taxon>Chlorophyta</taxon>
        <taxon>core chlorophytes</taxon>
        <taxon>Chlorophyceae</taxon>
        <taxon>CS clade</taxon>
        <taxon>Sphaeropleales</taxon>
        <taxon>Selenastraceae</taxon>
        <taxon>Raphidocelis</taxon>
    </lineage>
</organism>
<protein>
    <recommendedName>
        <fullName evidence="2">EF-hand domain-containing protein</fullName>
    </recommendedName>
</protein>
<comment type="caution">
    <text evidence="3">The sequence shown here is derived from an EMBL/GenBank/DDBJ whole genome shotgun (WGS) entry which is preliminary data.</text>
</comment>
<dbReference type="GO" id="GO:0005509">
    <property type="term" value="F:calcium ion binding"/>
    <property type="evidence" value="ECO:0007669"/>
    <property type="project" value="InterPro"/>
</dbReference>
<dbReference type="InterPro" id="IPR018247">
    <property type="entry name" value="EF_Hand_1_Ca_BS"/>
</dbReference>
<reference evidence="3 4" key="1">
    <citation type="journal article" date="2018" name="Sci. Rep.">
        <title>Raphidocelis subcapitata (=Pseudokirchneriella subcapitata) provides an insight into genome evolution and environmental adaptations in the Sphaeropleales.</title>
        <authorList>
            <person name="Suzuki S."/>
            <person name="Yamaguchi H."/>
            <person name="Nakajima N."/>
            <person name="Kawachi M."/>
        </authorList>
    </citation>
    <scope>NUCLEOTIDE SEQUENCE [LARGE SCALE GENOMIC DNA]</scope>
    <source>
        <strain evidence="3 4">NIES-35</strain>
    </source>
</reference>
<dbReference type="InterPro" id="IPR002048">
    <property type="entry name" value="EF_hand_dom"/>
</dbReference>
<evidence type="ECO:0000313" key="3">
    <source>
        <dbReference type="EMBL" id="GBF95793.1"/>
    </source>
</evidence>
<keyword evidence="1" id="KW-0106">Calcium</keyword>
<dbReference type="OrthoDB" id="26525at2759"/>
<sequence>MPHGPVLKYCFRQSESFRRKSFDEIDADRDGFITPEELGAAVGPGHDAKALVRAADTGGRGRVSRHDFDAVMSRHAGTS</sequence>
<gene>
    <name evidence="3" type="ORF">Rsub_08229</name>
</gene>
<dbReference type="EMBL" id="BDRX01000070">
    <property type="protein sequence ID" value="GBF95793.1"/>
    <property type="molecule type" value="Genomic_DNA"/>
</dbReference>
<dbReference type="AlphaFoldDB" id="A0A2V0PD12"/>
<dbReference type="InParanoid" id="A0A2V0PD12"/>
<dbReference type="CDD" id="cd00051">
    <property type="entry name" value="EFh"/>
    <property type="match status" value="1"/>
</dbReference>